<dbReference type="EMBL" id="MFMA01000014">
    <property type="protein sequence ID" value="OGG74008.1"/>
    <property type="molecule type" value="Genomic_DNA"/>
</dbReference>
<dbReference type="Proteomes" id="UP000178427">
    <property type="component" value="Unassembled WGS sequence"/>
</dbReference>
<organism evidence="3 4">
    <name type="scientific">Candidatus Kaiserbacteria bacterium RIFCSPLOWO2_01_FULL_54_20</name>
    <dbReference type="NCBI Taxonomy" id="1798513"/>
    <lineage>
        <taxon>Bacteria</taxon>
        <taxon>Candidatus Kaiseribacteriota</taxon>
    </lineage>
</organism>
<evidence type="ECO:0000256" key="1">
    <source>
        <dbReference type="SAM" id="MobiDB-lite"/>
    </source>
</evidence>
<reference evidence="3 4" key="1">
    <citation type="journal article" date="2016" name="Nat. Commun.">
        <title>Thousands of microbial genomes shed light on interconnected biogeochemical processes in an aquifer system.</title>
        <authorList>
            <person name="Anantharaman K."/>
            <person name="Brown C.T."/>
            <person name="Hug L.A."/>
            <person name="Sharon I."/>
            <person name="Castelle C.J."/>
            <person name="Probst A.J."/>
            <person name="Thomas B.C."/>
            <person name="Singh A."/>
            <person name="Wilkins M.J."/>
            <person name="Karaoz U."/>
            <person name="Brodie E.L."/>
            <person name="Williams K.H."/>
            <person name="Hubbard S.S."/>
            <person name="Banfield J.F."/>
        </authorList>
    </citation>
    <scope>NUCLEOTIDE SEQUENCE [LARGE SCALE GENOMIC DNA]</scope>
</reference>
<evidence type="ECO:0000313" key="4">
    <source>
        <dbReference type="Proteomes" id="UP000178427"/>
    </source>
</evidence>
<dbReference type="AlphaFoldDB" id="A0A1F6EK45"/>
<comment type="caution">
    <text evidence="3">The sequence shown here is derived from an EMBL/GenBank/DDBJ whole genome shotgun (WGS) entry which is preliminary data.</text>
</comment>
<keyword evidence="2" id="KW-0472">Membrane</keyword>
<protein>
    <submittedName>
        <fullName evidence="3">Uncharacterized protein</fullName>
    </submittedName>
</protein>
<name>A0A1F6EK45_9BACT</name>
<evidence type="ECO:0000313" key="3">
    <source>
        <dbReference type="EMBL" id="OGG74008.1"/>
    </source>
</evidence>
<evidence type="ECO:0000256" key="2">
    <source>
        <dbReference type="SAM" id="Phobius"/>
    </source>
</evidence>
<feature type="transmembrane region" description="Helical" evidence="2">
    <location>
        <begin position="17"/>
        <end position="38"/>
    </location>
</feature>
<accession>A0A1F6EK45</accession>
<keyword evidence="2" id="KW-0812">Transmembrane</keyword>
<proteinExistence type="predicted"/>
<keyword evidence="2" id="KW-1133">Transmembrane helix</keyword>
<sequence>MADTIVTNSPGTNDSGAAGWAVALVIVIAVVVGGIVMYQRGMFGTPESSDTTNINVTIPTPVPDTTGNTKP</sequence>
<gene>
    <name evidence="3" type="ORF">A3A40_01325</name>
</gene>
<feature type="region of interest" description="Disordered" evidence="1">
    <location>
        <begin position="48"/>
        <end position="71"/>
    </location>
</feature>